<dbReference type="UniPathway" id="UPA00282"/>
<evidence type="ECO:0000313" key="14">
    <source>
        <dbReference type="Proteomes" id="UP000029444"/>
    </source>
</evidence>
<dbReference type="GO" id="GO:0051701">
    <property type="term" value="P:biological process involved in interaction with host"/>
    <property type="evidence" value="ECO:0007669"/>
    <property type="project" value="TreeGrafter"/>
</dbReference>
<keyword evidence="9 13" id="KW-0012">Acyltransferase</keyword>
<evidence type="ECO:0000256" key="5">
    <source>
        <dbReference type="ARBA" id="ARBA00022516"/>
    </source>
</evidence>
<comment type="catalytic activity">
    <reaction evidence="10">
        <text>an acyl-CoA + a 1,2-diacyl-sn-glycerol = a triacyl-sn-glycerol + CoA</text>
        <dbReference type="Rhea" id="RHEA:10868"/>
        <dbReference type="ChEBI" id="CHEBI:17815"/>
        <dbReference type="ChEBI" id="CHEBI:57287"/>
        <dbReference type="ChEBI" id="CHEBI:58342"/>
        <dbReference type="ChEBI" id="CHEBI:64615"/>
        <dbReference type="EC" id="2.3.1.20"/>
    </reaction>
</comment>
<dbReference type="eggNOG" id="COG1020">
    <property type="taxonomic scope" value="Bacteria"/>
</dbReference>
<dbReference type="NCBIfam" id="TIGR02946">
    <property type="entry name" value="acyl_WS_DGAT"/>
    <property type="match status" value="1"/>
</dbReference>
<gene>
    <name evidence="13" type="ORF">Y5S_02630</name>
</gene>
<comment type="caution">
    <text evidence="13">The sequence shown here is derived from an EMBL/GenBank/DDBJ whole genome shotgun (WGS) entry which is preliminary data.</text>
</comment>
<evidence type="ECO:0000256" key="6">
    <source>
        <dbReference type="ARBA" id="ARBA00022679"/>
    </source>
</evidence>
<dbReference type="InterPro" id="IPR045034">
    <property type="entry name" value="O-acyltransferase_WSD1-like"/>
</dbReference>
<dbReference type="EC" id="2.3.1.20" evidence="4"/>
<keyword evidence="7" id="KW-0319">Glycerol metabolism</keyword>
<keyword evidence="8" id="KW-0443">Lipid metabolism</keyword>
<dbReference type="Pfam" id="PF06974">
    <property type="entry name" value="WS_DGAT_C"/>
    <property type="match status" value="1"/>
</dbReference>
<dbReference type="GO" id="GO:0019432">
    <property type="term" value="P:triglyceride biosynthetic process"/>
    <property type="evidence" value="ECO:0007669"/>
    <property type="project" value="UniProtKB-UniPathway"/>
</dbReference>
<evidence type="ECO:0000256" key="8">
    <source>
        <dbReference type="ARBA" id="ARBA00023098"/>
    </source>
</evidence>
<proteinExistence type="inferred from homology"/>
<dbReference type="Gene3D" id="3.30.559.30">
    <property type="entry name" value="Nonribosomal peptide synthetase, condensation domain"/>
    <property type="match status" value="1"/>
</dbReference>
<keyword evidence="5" id="KW-0444">Lipid biosynthesis</keyword>
<feature type="domain" description="O-acyltransferase WSD1 C-terminal" evidence="12">
    <location>
        <begin position="328"/>
        <end position="472"/>
    </location>
</feature>
<reference evidence="13 14" key="1">
    <citation type="submission" date="2012-09" db="EMBL/GenBank/DDBJ databases">
        <title>Genome Sequence of alkane-degrading Bacterium Alcanivorax sp. 19-m-6.</title>
        <authorList>
            <person name="Lai Q."/>
            <person name="Shao Z."/>
        </authorList>
    </citation>
    <scope>NUCLEOTIDE SEQUENCE [LARGE SCALE GENOMIC DNA]</scope>
    <source>
        <strain evidence="13 14">19-m-6</strain>
    </source>
</reference>
<keyword evidence="6 13" id="KW-0808">Transferase</keyword>
<dbReference type="GO" id="GO:0001666">
    <property type="term" value="P:response to hypoxia"/>
    <property type="evidence" value="ECO:0007669"/>
    <property type="project" value="TreeGrafter"/>
</dbReference>
<comment type="pathway">
    <text evidence="2">Lipid metabolism.</text>
</comment>
<evidence type="ECO:0000256" key="10">
    <source>
        <dbReference type="ARBA" id="ARBA00048109"/>
    </source>
</evidence>
<dbReference type="InterPro" id="IPR014292">
    <property type="entry name" value="Acyl_transf_WS/DGAT"/>
</dbReference>
<dbReference type="GO" id="GO:0071731">
    <property type="term" value="P:response to nitric oxide"/>
    <property type="evidence" value="ECO:0007669"/>
    <property type="project" value="TreeGrafter"/>
</dbReference>
<evidence type="ECO:0000259" key="11">
    <source>
        <dbReference type="Pfam" id="PF03007"/>
    </source>
</evidence>
<comment type="similarity">
    <text evidence="3">Belongs to the long-chain O-acyltransferase family.</text>
</comment>
<dbReference type="EMBL" id="ARXV01000011">
    <property type="protein sequence ID" value="KGD64090.1"/>
    <property type="molecule type" value="Genomic_DNA"/>
</dbReference>
<evidence type="ECO:0000256" key="1">
    <source>
        <dbReference type="ARBA" id="ARBA00004771"/>
    </source>
</evidence>
<evidence type="ECO:0000256" key="3">
    <source>
        <dbReference type="ARBA" id="ARBA00009587"/>
    </source>
</evidence>
<evidence type="ECO:0000256" key="9">
    <source>
        <dbReference type="ARBA" id="ARBA00023315"/>
    </source>
</evidence>
<organism evidence="13 14">
    <name type="scientific">Alcanivorax nanhaiticus</name>
    <dbReference type="NCBI Taxonomy" id="1177154"/>
    <lineage>
        <taxon>Bacteria</taxon>
        <taxon>Pseudomonadati</taxon>
        <taxon>Pseudomonadota</taxon>
        <taxon>Gammaproteobacteria</taxon>
        <taxon>Oceanospirillales</taxon>
        <taxon>Alcanivoracaceae</taxon>
        <taxon>Alcanivorax</taxon>
    </lineage>
</organism>
<dbReference type="GO" id="GO:0005886">
    <property type="term" value="C:plasma membrane"/>
    <property type="evidence" value="ECO:0007669"/>
    <property type="project" value="TreeGrafter"/>
</dbReference>
<feature type="domain" description="O-acyltransferase WSD1-like N-terminal" evidence="11">
    <location>
        <begin position="26"/>
        <end position="289"/>
    </location>
</feature>
<dbReference type="Gene3D" id="3.30.559.10">
    <property type="entry name" value="Chloramphenicol acetyltransferase-like domain"/>
    <property type="match status" value="1"/>
</dbReference>
<dbReference type="AlphaFoldDB" id="A0A095UNP2"/>
<accession>A0A095UNP2</accession>
<dbReference type="GO" id="GO:0004144">
    <property type="term" value="F:diacylglycerol O-acyltransferase activity"/>
    <property type="evidence" value="ECO:0007669"/>
    <property type="project" value="UniProtKB-EC"/>
</dbReference>
<name>A0A095UNP2_9GAMM</name>
<comment type="pathway">
    <text evidence="1">Glycerolipid metabolism; triacylglycerol biosynthesis.</text>
</comment>
<dbReference type="Proteomes" id="UP000029444">
    <property type="component" value="Unassembled WGS sequence"/>
</dbReference>
<dbReference type="PANTHER" id="PTHR31650:SF1">
    <property type="entry name" value="WAX ESTER SYNTHASE_DIACYLGLYCEROL ACYLTRANSFERASE 4-RELATED"/>
    <property type="match status" value="1"/>
</dbReference>
<dbReference type="InterPro" id="IPR004255">
    <property type="entry name" value="O-acyltransferase_WSD1_N"/>
</dbReference>
<evidence type="ECO:0000313" key="13">
    <source>
        <dbReference type="EMBL" id="KGD64090.1"/>
    </source>
</evidence>
<dbReference type="InterPro" id="IPR009721">
    <property type="entry name" value="O-acyltransferase_WSD1_C"/>
</dbReference>
<protein>
    <recommendedName>
        <fullName evidence="4">diacylglycerol O-acyltransferase</fullName>
        <ecNumber evidence="4">2.3.1.20</ecNumber>
    </recommendedName>
</protein>
<dbReference type="PATRIC" id="fig|1177154.3.peg.2663"/>
<sequence>MTVIKLRRCADGKTISDKEKDSMKALSPVDQLFLWLEKRQQPMHVGGLQLFQFPDDAGPKYVSELAEQMREYSSPVAPFNQKLTRRLGQYYWTEDKQFDIDHHLRHEALPKPGRIRELLSLVSAEHSNLMDRERPLWEAHLIEGIRGRQFALYTKIHHSVVDGISAMRLGMRALSADPEERNLPPVWAYQPKKRGRSLPSNPVDVASSLARLTAGISKQAATVPGLAREIYKVSQKAKKDENYVSIFQAPDTILNKSITGSRRFAAQSYSLSRLKVLAKAFGCTVNTVVLAMCGHALREYLISQHALPDEPLIAMVPMSLRQDDSAEGNQIGMILANLGTHICDPGNRIRVIHNSIEEAKQRFAQMSPEEILNFTALTMAPTGLNLLTGLAPKWRAFNVVISNVPGPKEPLYWNGARLKGMYPVSIALDRIALNITLTSYVDQLEFGLIACRRTLPSMQRLLDYLEQSIRELEIAAGIK</sequence>
<evidence type="ECO:0000259" key="12">
    <source>
        <dbReference type="Pfam" id="PF06974"/>
    </source>
</evidence>
<evidence type="ECO:0000256" key="2">
    <source>
        <dbReference type="ARBA" id="ARBA00005189"/>
    </source>
</evidence>
<evidence type="ECO:0000256" key="4">
    <source>
        <dbReference type="ARBA" id="ARBA00013244"/>
    </source>
</evidence>
<keyword evidence="14" id="KW-1185">Reference proteome</keyword>
<evidence type="ECO:0000256" key="7">
    <source>
        <dbReference type="ARBA" id="ARBA00022798"/>
    </source>
</evidence>
<dbReference type="SUPFAM" id="SSF52777">
    <property type="entry name" value="CoA-dependent acyltransferases"/>
    <property type="match status" value="1"/>
</dbReference>
<dbReference type="GO" id="GO:0006071">
    <property type="term" value="P:glycerol metabolic process"/>
    <property type="evidence" value="ECO:0007669"/>
    <property type="project" value="UniProtKB-KW"/>
</dbReference>
<dbReference type="STRING" id="1177154.Y5S_02630"/>
<dbReference type="InterPro" id="IPR023213">
    <property type="entry name" value="CAT-like_dom_sf"/>
</dbReference>
<dbReference type="Pfam" id="PF03007">
    <property type="entry name" value="WS_DGAT_cat"/>
    <property type="match status" value="1"/>
</dbReference>
<dbReference type="PANTHER" id="PTHR31650">
    <property type="entry name" value="O-ACYLTRANSFERASE (WSD1-LIKE) FAMILY PROTEIN"/>
    <property type="match status" value="1"/>
</dbReference>